<dbReference type="GO" id="GO:0043565">
    <property type="term" value="F:sequence-specific DNA binding"/>
    <property type="evidence" value="ECO:0007669"/>
    <property type="project" value="InterPro"/>
</dbReference>
<feature type="domain" description="Ams2/SPT21 N-terminal" evidence="2">
    <location>
        <begin position="13"/>
        <end position="150"/>
    </location>
</feature>
<feature type="compositionally biased region" description="Basic residues" evidence="1">
    <location>
        <begin position="662"/>
        <end position="671"/>
    </location>
</feature>
<feature type="region of interest" description="Disordered" evidence="1">
    <location>
        <begin position="1036"/>
        <end position="1132"/>
    </location>
</feature>
<feature type="compositionally biased region" description="Polar residues" evidence="1">
    <location>
        <begin position="1097"/>
        <end position="1113"/>
    </location>
</feature>
<evidence type="ECO:0000256" key="1">
    <source>
        <dbReference type="SAM" id="MobiDB-lite"/>
    </source>
</evidence>
<dbReference type="PANTHER" id="PTHR39147:SF1">
    <property type="entry name" value="PROTEIN SPT21"/>
    <property type="match status" value="1"/>
</dbReference>
<feature type="compositionally biased region" description="Basic residues" evidence="1">
    <location>
        <begin position="825"/>
        <end position="834"/>
    </location>
</feature>
<feature type="compositionally biased region" description="Polar residues" evidence="1">
    <location>
        <begin position="924"/>
        <end position="937"/>
    </location>
</feature>
<dbReference type="Pfam" id="PF25823">
    <property type="entry name" value="Ams2-SPT21_N"/>
    <property type="match status" value="1"/>
</dbReference>
<dbReference type="GO" id="GO:0030466">
    <property type="term" value="P:silent mating-type cassette heterochromatin formation"/>
    <property type="evidence" value="ECO:0007669"/>
    <property type="project" value="TreeGrafter"/>
</dbReference>
<evidence type="ECO:0000259" key="2">
    <source>
        <dbReference type="Pfam" id="PF25823"/>
    </source>
</evidence>
<name>A0AAV9JMN3_9PEZI</name>
<dbReference type="AlphaFoldDB" id="A0AAV9JMN3"/>
<dbReference type="GO" id="GO:0006357">
    <property type="term" value="P:regulation of transcription by RNA polymerase II"/>
    <property type="evidence" value="ECO:0007669"/>
    <property type="project" value="TreeGrafter"/>
</dbReference>
<feature type="compositionally biased region" description="Low complexity" evidence="1">
    <location>
        <begin position="315"/>
        <end position="324"/>
    </location>
</feature>
<feature type="region of interest" description="Disordered" evidence="1">
    <location>
        <begin position="238"/>
        <end position="359"/>
    </location>
</feature>
<dbReference type="GO" id="GO:0000183">
    <property type="term" value="P:rDNA heterochromatin formation"/>
    <property type="evidence" value="ECO:0007669"/>
    <property type="project" value="TreeGrafter"/>
</dbReference>
<reference evidence="3 4" key="1">
    <citation type="submission" date="2021-11" db="EMBL/GenBank/DDBJ databases">
        <title>Black yeast isolated from Biological Soil Crust.</title>
        <authorList>
            <person name="Kurbessoian T."/>
        </authorList>
    </citation>
    <scope>NUCLEOTIDE SEQUENCE [LARGE SCALE GENOMIC DNA]</scope>
    <source>
        <strain evidence="3 4">CCFEE 5522</strain>
    </source>
</reference>
<accession>A0AAV9JMN3</accession>
<dbReference type="InterPro" id="IPR042403">
    <property type="entry name" value="Spt21/Ams2"/>
</dbReference>
<feature type="region of interest" description="Disordered" evidence="1">
    <location>
        <begin position="384"/>
        <end position="425"/>
    </location>
</feature>
<dbReference type="Gene3D" id="3.30.50.10">
    <property type="entry name" value="Erythroid Transcription Factor GATA-1, subunit A"/>
    <property type="match status" value="1"/>
</dbReference>
<feature type="compositionally biased region" description="Polar residues" evidence="1">
    <location>
        <begin position="271"/>
        <end position="297"/>
    </location>
</feature>
<dbReference type="InterPro" id="IPR000679">
    <property type="entry name" value="Znf_GATA"/>
</dbReference>
<sequence>MDFDGSESSYSDIPTRPMRVKVLYSFDQDNKTNCLARFPNTLQIPAVAIDENSQVGVIELRQCLQAIVSASPELLSRLPDGDFTVYAYDYSEYETPLVGQGMLSAALAAAPPAAGSEETRITGRICKNIPALFSNGVKETLEVKLRLVPVARPAQTDFTRSMESFRGVSPATSAGFDPNAWNASYNQIRPQQVSNDYFNFDPAPTASEKDMALVDEMFGLASTSGGSRSGAHMMGGVGMAQTPTDPAFGLNPAFSHSAPGSRMGSPMMGFESSTQNDQLRHQSFSTNAQNFPDQSRPGSRASVRSEVQSPRHQRQASMQSNQQQPVHPPTEGYYNEDGQSRKRAKVTQADWRGRSSFGAKSGDLRVTAAAAHSMHMHRPIAKRSAAPGSDLEPPPRVPTPVPQRNPMLPRQGMSQPMPSRSLLRQASTATFDSDFMSDADHYSDALMSSPEEGSPNNSITADGTPLDIPSSPPVFNGTSQPQPSSPGLPALPVPRMADSGYMSERGLLSSNFMNDFEDDENRSPDAQDLEDAAQYQARQQQSQSFVKSEGTGTGMPLYQSDTMDSGMNVRLEIPGDMDQLPHKMLLSGRHRQESQGPKPPRKARPSKKAANADQSAVATPINDEQTPRPEPPQSRRSSLALPRVQVLPIADQSLLQAPHQKPAPKRRNTKRPRADADGSEAGSPAPSDTEGGGPRGLKRSGSGAQRRVIIQQRLEASLAKGDLPAFCTHCGAIETPTWRKLYTKEVNGKPSALDEAEGEGETIGVESLGWDAETREVTRFIIRKSMKKTKECLPEKDFETVTVCNPCGLWFNKYRTMRPSDKWVKRTSNRRTKKKNADGTDVPATDGLEPQSEAFFTDQVEPGDAAGETELPGQAQLDGVGETADAQQPLLSRPRANSLQSARPMSGDPSQNVTRSNAALARAVQSSPIRFNGSQASPIEIEDITPKPTRRLLFPSPRREGEDKALDDNDQASLSATPPPGKGSAQKQTLTLKAGIVLECADVNIFEAFTFDKENMAPGLDVDDDDLAHLFEGSPSALFKTPSKTPSKAAAITPRSQRQLEHLLKTPTPASRKRRPLSPSTHTNAAINHASMPANDFMTSPSSSRYFLRSTPSRQDRTPGRRSLSGQHDRNVDMTPFSRHLAQMLSDANDSATNAFPSPSQQAFDFSDLPTFTTPGRNLSEVDWNGMEDILSSEFAAFEDGKGVVVAGGGAVHDDALPVAEEEE</sequence>
<feature type="compositionally biased region" description="Pro residues" evidence="1">
    <location>
        <begin position="483"/>
        <end position="492"/>
    </location>
</feature>
<protein>
    <recommendedName>
        <fullName evidence="2">Ams2/SPT21 N-terminal domain-containing protein</fullName>
    </recommendedName>
</protein>
<feature type="region of interest" description="Disordered" evidence="1">
    <location>
        <begin position="444"/>
        <end position="498"/>
    </location>
</feature>
<feature type="compositionally biased region" description="Basic and acidic residues" evidence="1">
    <location>
        <begin position="957"/>
        <end position="967"/>
    </location>
</feature>
<gene>
    <name evidence="3" type="ORF">LTR36_001937</name>
</gene>
<dbReference type="InterPro" id="IPR013088">
    <property type="entry name" value="Znf_NHR/GATA"/>
</dbReference>
<organism evidence="3 4">
    <name type="scientific">Oleoguttula mirabilis</name>
    <dbReference type="NCBI Taxonomy" id="1507867"/>
    <lineage>
        <taxon>Eukaryota</taxon>
        <taxon>Fungi</taxon>
        <taxon>Dikarya</taxon>
        <taxon>Ascomycota</taxon>
        <taxon>Pezizomycotina</taxon>
        <taxon>Dothideomycetes</taxon>
        <taxon>Dothideomycetidae</taxon>
        <taxon>Mycosphaerellales</taxon>
        <taxon>Teratosphaeriaceae</taxon>
        <taxon>Oleoguttula</taxon>
    </lineage>
</organism>
<dbReference type="PANTHER" id="PTHR39147">
    <property type="entry name" value="PROTEIN SPT21"/>
    <property type="match status" value="1"/>
</dbReference>
<feature type="region of interest" description="Disordered" evidence="1">
    <location>
        <begin position="892"/>
        <end position="987"/>
    </location>
</feature>
<dbReference type="InterPro" id="IPR057725">
    <property type="entry name" value="Ams2-SPT21_N"/>
</dbReference>
<dbReference type="EMBL" id="JAVFHQ010000015">
    <property type="protein sequence ID" value="KAK4546260.1"/>
    <property type="molecule type" value="Genomic_DNA"/>
</dbReference>
<evidence type="ECO:0000313" key="4">
    <source>
        <dbReference type="Proteomes" id="UP001324427"/>
    </source>
</evidence>
<keyword evidence="4" id="KW-1185">Reference proteome</keyword>
<feature type="region of interest" description="Disordered" evidence="1">
    <location>
        <begin position="513"/>
        <end position="562"/>
    </location>
</feature>
<feature type="compositionally biased region" description="Pro residues" evidence="1">
    <location>
        <begin position="392"/>
        <end position="403"/>
    </location>
</feature>
<evidence type="ECO:0000313" key="3">
    <source>
        <dbReference type="EMBL" id="KAK4546260.1"/>
    </source>
</evidence>
<comment type="caution">
    <text evidence="3">The sequence shown here is derived from an EMBL/GenBank/DDBJ whole genome shotgun (WGS) entry which is preliminary data.</text>
</comment>
<dbReference type="GO" id="GO:0008270">
    <property type="term" value="F:zinc ion binding"/>
    <property type="evidence" value="ECO:0007669"/>
    <property type="project" value="InterPro"/>
</dbReference>
<dbReference type="CDD" id="cd00202">
    <property type="entry name" value="ZnF_GATA"/>
    <property type="match status" value="1"/>
</dbReference>
<dbReference type="SUPFAM" id="SSF57716">
    <property type="entry name" value="Glucocorticoid receptor-like (DNA-binding domain)"/>
    <property type="match status" value="1"/>
</dbReference>
<feature type="compositionally biased region" description="Polar residues" evidence="1">
    <location>
        <begin position="892"/>
        <end position="917"/>
    </location>
</feature>
<feature type="compositionally biased region" description="Low complexity" evidence="1">
    <location>
        <begin position="532"/>
        <end position="544"/>
    </location>
</feature>
<feature type="region of interest" description="Disordered" evidence="1">
    <location>
        <begin position="588"/>
        <end position="705"/>
    </location>
</feature>
<dbReference type="Proteomes" id="UP001324427">
    <property type="component" value="Unassembled WGS sequence"/>
</dbReference>
<feature type="compositionally biased region" description="Polar residues" evidence="1">
    <location>
        <begin position="412"/>
        <end position="425"/>
    </location>
</feature>
<feature type="region of interest" description="Disordered" evidence="1">
    <location>
        <begin position="822"/>
        <end position="851"/>
    </location>
</feature>
<proteinExistence type="predicted"/>